<evidence type="ECO:0000256" key="3">
    <source>
        <dbReference type="ARBA" id="ARBA00022884"/>
    </source>
</evidence>
<dbReference type="CDD" id="cd00432">
    <property type="entry name" value="Ribosomal_L18_L5e"/>
    <property type="match status" value="1"/>
</dbReference>
<dbReference type="PANTHER" id="PTHR12899:SF3">
    <property type="entry name" value="LARGE RIBOSOMAL SUBUNIT PROTEIN UL18M"/>
    <property type="match status" value="1"/>
</dbReference>
<comment type="function">
    <text evidence="7">This is one of the proteins that bind and probably mediate the attachment of the 5S RNA into the large ribosomal subunit, where it forms part of the central protuberance.</text>
</comment>
<keyword evidence="4 7" id="KW-0689">Ribosomal protein</keyword>
<dbReference type="Pfam" id="PF00861">
    <property type="entry name" value="Ribosomal_L18p"/>
    <property type="match status" value="1"/>
</dbReference>
<evidence type="ECO:0000313" key="8">
    <source>
        <dbReference type="EMBL" id="OGZ45967.1"/>
    </source>
</evidence>
<dbReference type="EMBL" id="MHNN01000018">
    <property type="protein sequence ID" value="OGZ45967.1"/>
    <property type="molecule type" value="Genomic_DNA"/>
</dbReference>
<dbReference type="Proteomes" id="UP000176576">
    <property type="component" value="Unassembled WGS sequence"/>
</dbReference>
<dbReference type="GO" id="GO:0022625">
    <property type="term" value="C:cytosolic large ribosomal subunit"/>
    <property type="evidence" value="ECO:0007669"/>
    <property type="project" value="TreeGrafter"/>
</dbReference>
<sequence length="120" mass="13633">MEHRTKKRERRHKRIRVKVVGITNRPRLSIFRSNRFVYGQIIDDTVGRTLLSVHSKTVSGVSKGKTASSKSDNARTAGQELARKALEKQIKRITFDRGGYQYQGRVQAFAEGAREGGLEF</sequence>
<dbReference type="PANTHER" id="PTHR12899">
    <property type="entry name" value="39S RIBOSOMAL PROTEIN L18, MITOCHONDRIAL"/>
    <property type="match status" value="1"/>
</dbReference>
<comment type="caution">
    <text evidence="8">The sequence shown here is derived from an EMBL/GenBank/DDBJ whole genome shotgun (WGS) entry which is preliminary data.</text>
</comment>
<proteinExistence type="inferred from homology"/>
<dbReference type="STRING" id="1802117.A3J54_02815"/>
<dbReference type="NCBIfam" id="TIGR00060">
    <property type="entry name" value="L18_bact"/>
    <property type="match status" value="1"/>
</dbReference>
<organism evidence="8 9">
    <name type="scientific">Candidatus Ryanbacteria bacterium RIFCSPHIGHO2_02_FULL_45_13b</name>
    <dbReference type="NCBI Taxonomy" id="1802117"/>
    <lineage>
        <taxon>Bacteria</taxon>
        <taxon>Candidatus Ryaniibacteriota</taxon>
    </lineage>
</organism>
<dbReference type="SUPFAM" id="SSF53137">
    <property type="entry name" value="Translational machinery components"/>
    <property type="match status" value="1"/>
</dbReference>
<keyword evidence="2 7" id="KW-0699">rRNA-binding</keyword>
<dbReference type="InterPro" id="IPR004389">
    <property type="entry name" value="Ribosomal_uL18_bac-type"/>
</dbReference>
<evidence type="ECO:0000256" key="5">
    <source>
        <dbReference type="ARBA" id="ARBA00023274"/>
    </source>
</evidence>
<name>A0A1G2G6Z7_9BACT</name>
<dbReference type="GO" id="GO:0008097">
    <property type="term" value="F:5S rRNA binding"/>
    <property type="evidence" value="ECO:0007669"/>
    <property type="project" value="TreeGrafter"/>
</dbReference>
<dbReference type="GO" id="GO:0006412">
    <property type="term" value="P:translation"/>
    <property type="evidence" value="ECO:0007669"/>
    <property type="project" value="UniProtKB-UniRule"/>
</dbReference>
<evidence type="ECO:0000256" key="2">
    <source>
        <dbReference type="ARBA" id="ARBA00022730"/>
    </source>
</evidence>
<dbReference type="InterPro" id="IPR005484">
    <property type="entry name" value="Ribosomal_uL18_bac/plant/anim"/>
</dbReference>
<accession>A0A1G2G6Z7</accession>
<dbReference type="GO" id="GO:0003735">
    <property type="term" value="F:structural constituent of ribosome"/>
    <property type="evidence" value="ECO:0007669"/>
    <property type="project" value="InterPro"/>
</dbReference>
<gene>
    <name evidence="7" type="primary">rplR</name>
    <name evidence="8" type="ORF">A3J54_02815</name>
</gene>
<comment type="subunit">
    <text evidence="7">Part of the 50S ribosomal subunit; part of the 5S rRNA/L5/L18/L25 subcomplex. Contacts the 5S and 23S rRNAs.</text>
</comment>
<dbReference type="AlphaFoldDB" id="A0A1G2G6Z7"/>
<evidence type="ECO:0000313" key="9">
    <source>
        <dbReference type="Proteomes" id="UP000176576"/>
    </source>
</evidence>
<dbReference type="HAMAP" id="MF_01337_B">
    <property type="entry name" value="Ribosomal_uL18_B"/>
    <property type="match status" value="1"/>
</dbReference>
<dbReference type="FunFam" id="3.30.420.100:FF:000001">
    <property type="entry name" value="50S ribosomal protein L18"/>
    <property type="match status" value="1"/>
</dbReference>
<comment type="similarity">
    <text evidence="1 7">Belongs to the universal ribosomal protein uL18 family.</text>
</comment>
<evidence type="ECO:0000256" key="1">
    <source>
        <dbReference type="ARBA" id="ARBA00007116"/>
    </source>
</evidence>
<evidence type="ECO:0000256" key="7">
    <source>
        <dbReference type="HAMAP-Rule" id="MF_01337"/>
    </source>
</evidence>
<evidence type="ECO:0000256" key="6">
    <source>
        <dbReference type="ARBA" id="ARBA00035197"/>
    </source>
</evidence>
<dbReference type="Gene3D" id="3.30.420.100">
    <property type="match status" value="1"/>
</dbReference>
<dbReference type="InterPro" id="IPR057268">
    <property type="entry name" value="Ribosomal_L18"/>
</dbReference>
<keyword evidence="3 7" id="KW-0694">RNA-binding</keyword>
<reference evidence="8 9" key="1">
    <citation type="journal article" date="2016" name="Nat. Commun.">
        <title>Thousands of microbial genomes shed light on interconnected biogeochemical processes in an aquifer system.</title>
        <authorList>
            <person name="Anantharaman K."/>
            <person name="Brown C.T."/>
            <person name="Hug L.A."/>
            <person name="Sharon I."/>
            <person name="Castelle C.J."/>
            <person name="Probst A.J."/>
            <person name="Thomas B.C."/>
            <person name="Singh A."/>
            <person name="Wilkins M.J."/>
            <person name="Karaoz U."/>
            <person name="Brodie E.L."/>
            <person name="Williams K.H."/>
            <person name="Hubbard S.S."/>
            <person name="Banfield J.F."/>
        </authorList>
    </citation>
    <scope>NUCLEOTIDE SEQUENCE [LARGE SCALE GENOMIC DNA]</scope>
</reference>
<protein>
    <recommendedName>
        <fullName evidence="6 7">Large ribosomal subunit protein uL18</fullName>
    </recommendedName>
</protein>
<keyword evidence="5 7" id="KW-0687">Ribonucleoprotein</keyword>
<evidence type="ECO:0000256" key="4">
    <source>
        <dbReference type="ARBA" id="ARBA00022980"/>
    </source>
</evidence>